<dbReference type="GO" id="GO:0005886">
    <property type="term" value="C:plasma membrane"/>
    <property type="evidence" value="ECO:0007669"/>
    <property type="project" value="UniProtKB-SubCell"/>
</dbReference>
<dbReference type="InterPro" id="IPR004748">
    <property type="entry name" value="Polyol_permease-like"/>
</dbReference>
<dbReference type="NCBIfam" id="TIGR00897">
    <property type="entry name" value="2A0118"/>
    <property type="match status" value="1"/>
</dbReference>
<feature type="transmembrane region" description="Helical" evidence="6">
    <location>
        <begin position="347"/>
        <end position="372"/>
    </location>
</feature>
<dbReference type="SUPFAM" id="SSF103473">
    <property type="entry name" value="MFS general substrate transporter"/>
    <property type="match status" value="1"/>
</dbReference>
<dbReference type="GO" id="GO:0022857">
    <property type="term" value="F:transmembrane transporter activity"/>
    <property type="evidence" value="ECO:0007669"/>
    <property type="project" value="InterPro"/>
</dbReference>
<evidence type="ECO:0000313" key="8">
    <source>
        <dbReference type="EMBL" id="MBB2171534.1"/>
    </source>
</evidence>
<proteinExistence type="predicted"/>
<feature type="transmembrane region" description="Helical" evidence="6">
    <location>
        <begin position="167"/>
        <end position="186"/>
    </location>
</feature>
<dbReference type="InterPro" id="IPR011701">
    <property type="entry name" value="MFS"/>
</dbReference>
<dbReference type="AlphaFoldDB" id="A0A7W4IYU2"/>
<evidence type="ECO:0000313" key="9">
    <source>
        <dbReference type="Proteomes" id="UP000577891"/>
    </source>
</evidence>
<comment type="subcellular location">
    <subcellularLocation>
        <location evidence="1">Cell membrane</location>
        <topology evidence="1">Multi-pass membrane protein</topology>
    </subcellularLocation>
</comment>
<feature type="transmembrane region" description="Helical" evidence="6">
    <location>
        <begin position="131"/>
        <end position="155"/>
    </location>
</feature>
<feature type="transmembrane region" description="Helical" evidence="6">
    <location>
        <begin position="29"/>
        <end position="50"/>
    </location>
</feature>
<dbReference type="RefSeq" id="WP_182978136.1">
    <property type="nucleotide sequence ID" value="NZ_BAABGB010000027.1"/>
</dbReference>
<dbReference type="InterPro" id="IPR036259">
    <property type="entry name" value="MFS_trans_sf"/>
</dbReference>
<feature type="domain" description="Major facilitator superfamily (MFS) profile" evidence="7">
    <location>
        <begin position="38"/>
        <end position="433"/>
    </location>
</feature>
<feature type="transmembrane region" description="Helical" evidence="6">
    <location>
        <begin position="104"/>
        <end position="125"/>
    </location>
</feature>
<evidence type="ECO:0000256" key="4">
    <source>
        <dbReference type="ARBA" id="ARBA00022989"/>
    </source>
</evidence>
<feature type="transmembrane region" description="Helical" evidence="6">
    <location>
        <begin position="378"/>
        <end position="401"/>
    </location>
</feature>
<sequence>MAGTITTYPVRPQDEIPAEERPRTAIGRLLLGIGMPPSLAWGFIGLLIFMSGDGVESGYLSSYLVSTGLTEHDVALLFTIYGLSAAISAWLSGALSDLWGARRVMMTGLAIWIVFQVGFLAFALPSNSYPLMILFYGIRGFGYPLFAFGFLVWVVTSVHPRRLGSAVGWFWFCFTGGMPTLGSMFARTTIPWIGSIHTLWTALLLVILGGAMALRGIREPHGNQHVPGAEKHPLRTLFASLSIAWQRPKVGIGCIVRAIDTSAEFGFLVCLPIYFMHDLHFTLSQWLLVLQAIFISNVIWNLLFGILSDWLSWRGTVMIGGGIGSAVSTMLLYWCPTWFGPEHIMPTLFAGALYGMTLAAYVPLSALMPYLAPDDKPAAMSLLNLGAGASVWIGPAVVYLVEPSFGIFGVMLVYAAIYVLSAILTWFLTLEPDLQAELDRARRSSRAPAVRPLPHASLAK</sequence>
<gene>
    <name evidence="8" type="ORF">HLH35_05270</name>
</gene>
<comment type="caution">
    <text evidence="8">The sequence shown here is derived from an EMBL/GenBank/DDBJ whole genome shotgun (WGS) entry which is preliminary data.</text>
</comment>
<evidence type="ECO:0000256" key="5">
    <source>
        <dbReference type="ARBA" id="ARBA00023136"/>
    </source>
</evidence>
<keyword evidence="2" id="KW-1003">Cell membrane</keyword>
<keyword evidence="3 6" id="KW-0812">Transmembrane</keyword>
<reference evidence="8 9" key="1">
    <citation type="submission" date="2020-04" db="EMBL/GenBank/DDBJ databases">
        <title>Description of novel Gluconacetobacter.</title>
        <authorList>
            <person name="Sombolestani A."/>
        </authorList>
    </citation>
    <scope>NUCLEOTIDE SEQUENCE [LARGE SCALE GENOMIC DNA]</scope>
    <source>
        <strain evidence="8 9">LMG 27724</strain>
    </source>
</reference>
<dbReference type="Gene3D" id="1.20.1250.20">
    <property type="entry name" value="MFS general substrate transporter like domains"/>
    <property type="match status" value="2"/>
</dbReference>
<dbReference type="Pfam" id="PF07690">
    <property type="entry name" value="MFS_1"/>
    <property type="match status" value="1"/>
</dbReference>
<dbReference type="Proteomes" id="UP000577891">
    <property type="component" value="Unassembled WGS sequence"/>
</dbReference>
<evidence type="ECO:0000259" key="7">
    <source>
        <dbReference type="PROSITE" id="PS50850"/>
    </source>
</evidence>
<keyword evidence="4 6" id="KW-1133">Transmembrane helix</keyword>
<evidence type="ECO:0000256" key="6">
    <source>
        <dbReference type="SAM" id="Phobius"/>
    </source>
</evidence>
<name>A0A7W4IYU2_9PROT</name>
<protein>
    <submittedName>
        <fullName evidence="8">MFS transporter</fullName>
    </submittedName>
</protein>
<keyword evidence="5 6" id="KW-0472">Membrane</keyword>
<keyword evidence="9" id="KW-1185">Reference proteome</keyword>
<dbReference type="PROSITE" id="PS50850">
    <property type="entry name" value="MFS"/>
    <property type="match status" value="1"/>
</dbReference>
<evidence type="ECO:0000256" key="1">
    <source>
        <dbReference type="ARBA" id="ARBA00004651"/>
    </source>
</evidence>
<feature type="transmembrane region" description="Helical" evidence="6">
    <location>
        <begin position="192"/>
        <end position="214"/>
    </location>
</feature>
<dbReference type="CDD" id="cd17337">
    <property type="entry name" value="MFS_CsbX"/>
    <property type="match status" value="1"/>
</dbReference>
<dbReference type="InterPro" id="IPR020846">
    <property type="entry name" value="MFS_dom"/>
</dbReference>
<feature type="transmembrane region" description="Helical" evidence="6">
    <location>
        <begin position="286"/>
        <end position="307"/>
    </location>
</feature>
<evidence type="ECO:0000256" key="3">
    <source>
        <dbReference type="ARBA" id="ARBA00022692"/>
    </source>
</evidence>
<accession>A0A7W4IYU2</accession>
<dbReference type="PANTHER" id="PTHR43124">
    <property type="entry name" value="PURINE EFFLUX PUMP PBUE"/>
    <property type="match status" value="1"/>
</dbReference>
<dbReference type="PANTHER" id="PTHR43124:SF3">
    <property type="entry name" value="CHLORAMPHENICOL EFFLUX PUMP RV0191"/>
    <property type="match status" value="1"/>
</dbReference>
<feature type="transmembrane region" description="Helical" evidence="6">
    <location>
        <begin position="313"/>
        <end position="335"/>
    </location>
</feature>
<organism evidence="8 9">
    <name type="scientific">Gluconacetobacter asukensis</name>
    <dbReference type="NCBI Taxonomy" id="1017181"/>
    <lineage>
        <taxon>Bacteria</taxon>
        <taxon>Pseudomonadati</taxon>
        <taxon>Pseudomonadota</taxon>
        <taxon>Alphaproteobacteria</taxon>
        <taxon>Acetobacterales</taxon>
        <taxon>Acetobacteraceae</taxon>
        <taxon>Gluconacetobacter</taxon>
    </lineage>
</organism>
<dbReference type="InterPro" id="IPR050189">
    <property type="entry name" value="MFS_Efflux_Transporters"/>
</dbReference>
<evidence type="ECO:0000256" key="2">
    <source>
        <dbReference type="ARBA" id="ARBA00022475"/>
    </source>
</evidence>
<feature type="transmembrane region" description="Helical" evidence="6">
    <location>
        <begin position="74"/>
        <end position="92"/>
    </location>
</feature>
<dbReference type="EMBL" id="JABEQE010000003">
    <property type="protein sequence ID" value="MBB2171534.1"/>
    <property type="molecule type" value="Genomic_DNA"/>
</dbReference>
<feature type="transmembrane region" description="Helical" evidence="6">
    <location>
        <begin position="408"/>
        <end position="428"/>
    </location>
</feature>